<evidence type="ECO:0000256" key="7">
    <source>
        <dbReference type="ARBA" id="ARBA00022741"/>
    </source>
</evidence>
<dbReference type="InterPro" id="IPR036890">
    <property type="entry name" value="HATPase_C_sf"/>
</dbReference>
<keyword evidence="5 12" id="KW-0597">Phosphoprotein</keyword>
<keyword evidence="4" id="KW-1003">Cell membrane</keyword>
<proteinExistence type="predicted"/>
<dbReference type="SMART" id="SM00387">
    <property type="entry name" value="HATPase_c"/>
    <property type="match status" value="2"/>
</dbReference>
<dbReference type="Gene3D" id="1.10.287.130">
    <property type="match status" value="1"/>
</dbReference>
<dbReference type="Pfam" id="PF06580">
    <property type="entry name" value="His_kinase"/>
    <property type="match status" value="1"/>
</dbReference>
<dbReference type="InterPro" id="IPR005467">
    <property type="entry name" value="His_kinase_dom"/>
</dbReference>
<feature type="transmembrane region" description="Helical" evidence="13">
    <location>
        <begin position="362"/>
        <end position="383"/>
    </location>
</feature>
<dbReference type="PROSITE" id="PS50110">
    <property type="entry name" value="RESPONSE_REGULATORY"/>
    <property type="match status" value="1"/>
</dbReference>
<comment type="caution">
    <text evidence="16">The sequence shown here is derived from an EMBL/GenBank/DDBJ whole genome shotgun (WGS) entry which is preliminary data.</text>
</comment>
<feature type="transmembrane region" description="Helical" evidence="13">
    <location>
        <begin position="334"/>
        <end position="356"/>
    </location>
</feature>
<evidence type="ECO:0000259" key="15">
    <source>
        <dbReference type="PROSITE" id="PS50110"/>
    </source>
</evidence>
<sequence length="1064" mass="121673">MRCRLFEWSQVSTIMGEALIVKGIGYVKNRKTLTLIMIAVTLLTTYFVLHSFRVFDSNTFVAKNGVLSLQHWDWQDKKTIALDGEWDFYPNELIVPSPDEDVFERYKNNRQSIPVPAAWDRYRTENATPYGTGTYRLLIHVPKDDRYGVKLNTIRNANKVYVNGEELGSAGIPSKSTEEYRFDYKKYVVLENSKNKQIELVLLVANYDYAVGGIVNSLYFGPADQILAKQGREKFIEAFLIAGYFLFSFIYFTTYLQHKRKFRYELYFSLFSLAQAVHISTINERWIYLLFPELSPSSQLGIQAISLTLFVLFFLLFVYHFFNMSASKRIVTALSAILGFQALAVCVLNMTIDLMVKVPFPLIQLIVSGTTAIGYVYIFIMLLKAYKQKTDESDYVLIIVFAFAVYGILLAIVLLFDVDIEIPSLLLFLIMVMSLALLMSHRSQQAYNKVEELSNELLEFDRMKDEFLVKTSHELGTPLHGIMNLSQSLLEGEEGPLKRKQQESVILIHSVSRRLAGLVKELLFISKIKQGEVSFTSRPIEIRMIEEVLAEIAYVMPPAPSVQLINTIPENSPLVYTDEQKLKQVFFNLIYNAIKFTKQGTITISAQIIEEQMHISVEDTGPGIAVEYHDLIFTTFYQVESSRSRESEGLGLGLSITKKIVESAGGRIWVTSDIGKGSCFTFTIPLATNQQLFEHNEINNHEMNEQVTSAQMKNREMKQPQVILPTKVKGSKPYTILVVDDEPANLKVLINRLHSLQYSVIAVGSGQEALDIIETEKVDLIILDLMMPHMTGYEVCKTIRQDQDLVDLPIIILTAAGQLSDLVVSFQLGANDYLQKPVNLKELEMRIESLLLMKKSAQDALEHELSYFYTQITPHFLYNTLNSIIMLSWTDQQKTQTALEHLSTYFRGKLDYQKQRSLIPLEEEIQLVKAYLSIEQMRFEERLHIEYNIDETIQTYIPAMTLQPLVENAVCHGISKSKNGGTLRLTIEREQQHIQITIEDNGVGIPLDKQQELLRGRNERLGFTNPFRKLSLIKGTRFQMNSEVGKGTTIIIHMLEIKDNRQLF</sequence>
<gene>
    <name evidence="16" type="ORF">DQG23_31250</name>
</gene>
<keyword evidence="8 16" id="KW-0418">Kinase</keyword>
<accession>A0A329M5C8</accession>
<dbReference type="PROSITE" id="PS50109">
    <property type="entry name" value="HIS_KIN"/>
    <property type="match status" value="1"/>
</dbReference>
<evidence type="ECO:0000256" key="8">
    <source>
        <dbReference type="ARBA" id="ARBA00022777"/>
    </source>
</evidence>
<dbReference type="InterPro" id="IPR004358">
    <property type="entry name" value="Sig_transdc_His_kin-like_C"/>
</dbReference>
<feature type="transmembrane region" description="Helical" evidence="13">
    <location>
        <begin position="235"/>
        <end position="254"/>
    </location>
</feature>
<dbReference type="SUPFAM" id="SSF52172">
    <property type="entry name" value="CheY-like"/>
    <property type="match status" value="1"/>
</dbReference>
<keyword evidence="17" id="KW-1185">Reference proteome</keyword>
<keyword evidence="9" id="KW-0067">ATP-binding</keyword>
<keyword evidence="13" id="KW-1133">Transmembrane helix</keyword>
<evidence type="ECO:0000256" key="5">
    <source>
        <dbReference type="ARBA" id="ARBA00022553"/>
    </source>
</evidence>
<keyword evidence="13" id="KW-0812">Transmembrane</keyword>
<dbReference type="CDD" id="cd16922">
    <property type="entry name" value="HATPase_EvgS-ArcB-TorS-like"/>
    <property type="match status" value="1"/>
</dbReference>
<organism evidence="16 17">
    <name type="scientific">Paenibacillus contaminans</name>
    <dbReference type="NCBI Taxonomy" id="450362"/>
    <lineage>
        <taxon>Bacteria</taxon>
        <taxon>Bacillati</taxon>
        <taxon>Bacillota</taxon>
        <taxon>Bacilli</taxon>
        <taxon>Bacillales</taxon>
        <taxon>Paenibacillaceae</taxon>
        <taxon>Paenibacillus</taxon>
    </lineage>
</organism>
<dbReference type="FunFam" id="3.30.565.10:FF:000023">
    <property type="entry name" value="PAS domain-containing sensor histidine kinase"/>
    <property type="match status" value="1"/>
</dbReference>
<dbReference type="SMART" id="SM00448">
    <property type="entry name" value="REC"/>
    <property type="match status" value="1"/>
</dbReference>
<dbReference type="CDD" id="cd00082">
    <property type="entry name" value="HisKA"/>
    <property type="match status" value="1"/>
</dbReference>
<dbReference type="PANTHER" id="PTHR43547">
    <property type="entry name" value="TWO-COMPONENT HISTIDINE KINASE"/>
    <property type="match status" value="1"/>
</dbReference>
<evidence type="ECO:0000256" key="11">
    <source>
        <dbReference type="ARBA" id="ARBA00023136"/>
    </source>
</evidence>
<dbReference type="SUPFAM" id="SSF47384">
    <property type="entry name" value="Homodimeric domain of signal transducing histidine kinase"/>
    <property type="match status" value="1"/>
</dbReference>
<dbReference type="InterPro" id="IPR001789">
    <property type="entry name" value="Sig_transdc_resp-reg_receiver"/>
</dbReference>
<evidence type="ECO:0000256" key="9">
    <source>
        <dbReference type="ARBA" id="ARBA00022840"/>
    </source>
</evidence>
<dbReference type="SMART" id="SM00388">
    <property type="entry name" value="HisKA"/>
    <property type="match status" value="1"/>
</dbReference>
<dbReference type="GO" id="GO:0005524">
    <property type="term" value="F:ATP binding"/>
    <property type="evidence" value="ECO:0007669"/>
    <property type="project" value="UniProtKB-KW"/>
</dbReference>
<dbReference type="Pfam" id="PF00072">
    <property type="entry name" value="Response_reg"/>
    <property type="match status" value="1"/>
</dbReference>
<dbReference type="InterPro" id="IPR010559">
    <property type="entry name" value="Sig_transdc_His_kin_internal"/>
</dbReference>
<evidence type="ECO:0000259" key="14">
    <source>
        <dbReference type="PROSITE" id="PS50109"/>
    </source>
</evidence>
<dbReference type="InterPro" id="IPR008979">
    <property type="entry name" value="Galactose-bd-like_sf"/>
</dbReference>
<evidence type="ECO:0000256" key="12">
    <source>
        <dbReference type="PROSITE-ProRule" id="PRU00169"/>
    </source>
</evidence>
<dbReference type="Gene3D" id="2.60.120.260">
    <property type="entry name" value="Galactose-binding domain-like"/>
    <property type="match status" value="1"/>
</dbReference>
<evidence type="ECO:0000313" key="16">
    <source>
        <dbReference type="EMBL" id="RAV14908.1"/>
    </source>
</evidence>
<reference evidence="16 17" key="1">
    <citation type="journal article" date="2009" name="Int. J. Syst. Evol. Microbiol.">
        <title>Paenibacillus contaminans sp. nov., isolated from a contaminated laboratory plate.</title>
        <authorList>
            <person name="Chou J.H."/>
            <person name="Lee J.H."/>
            <person name="Lin M.C."/>
            <person name="Chang P.S."/>
            <person name="Arun A.B."/>
            <person name="Young C.C."/>
            <person name="Chen W.M."/>
        </authorList>
    </citation>
    <scope>NUCLEOTIDE SEQUENCE [LARGE SCALE GENOMIC DNA]</scope>
    <source>
        <strain evidence="16 17">CKOBP-6</strain>
    </source>
</reference>
<dbReference type="SUPFAM" id="SSF55874">
    <property type="entry name" value="ATPase domain of HSP90 chaperone/DNA topoisomerase II/histidine kinase"/>
    <property type="match status" value="2"/>
</dbReference>
<dbReference type="GO" id="GO:0000155">
    <property type="term" value="F:phosphorelay sensor kinase activity"/>
    <property type="evidence" value="ECO:0007669"/>
    <property type="project" value="InterPro"/>
</dbReference>
<dbReference type="PRINTS" id="PR00344">
    <property type="entry name" value="BCTRLSENSOR"/>
</dbReference>
<dbReference type="GO" id="GO:0005886">
    <property type="term" value="C:plasma membrane"/>
    <property type="evidence" value="ECO:0007669"/>
    <property type="project" value="UniProtKB-SubCell"/>
</dbReference>
<evidence type="ECO:0000256" key="4">
    <source>
        <dbReference type="ARBA" id="ARBA00022475"/>
    </source>
</evidence>
<dbReference type="InterPro" id="IPR003594">
    <property type="entry name" value="HATPase_dom"/>
</dbReference>
<feature type="domain" description="Histidine kinase" evidence="14">
    <location>
        <begin position="470"/>
        <end position="688"/>
    </location>
</feature>
<name>A0A329M5C8_9BACL</name>
<dbReference type="EMBL" id="QMFB01000025">
    <property type="protein sequence ID" value="RAV14908.1"/>
    <property type="molecule type" value="Genomic_DNA"/>
</dbReference>
<dbReference type="InterPro" id="IPR011006">
    <property type="entry name" value="CheY-like_superfamily"/>
</dbReference>
<keyword evidence="11 13" id="KW-0472">Membrane</keyword>
<dbReference type="EC" id="2.7.13.3" evidence="3"/>
<dbReference type="InterPro" id="IPR003661">
    <property type="entry name" value="HisK_dim/P_dom"/>
</dbReference>
<comment type="subcellular location">
    <subcellularLocation>
        <location evidence="2">Cell membrane</location>
    </subcellularLocation>
</comment>
<dbReference type="Proteomes" id="UP000250369">
    <property type="component" value="Unassembled WGS sequence"/>
</dbReference>
<evidence type="ECO:0000256" key="13">
    <source>
        <dbReference type="SAM" id="Phobius"/>
    </source>
</evidence>
<dbReference type="InterPro" id="IPR036097">
    <property type="entry name" value="HisK_dim/P_sf"/>
</dbReference>
<dbReference type="PANTHER" id="PTHR43547:SF2">
    <property type="entry name" value="HYBRID SIGNAL TRANSDUCTION HISTIDINE KINASE C"/>
    <property type="match status" value="1"/>
</dbReference>
<feature type="domain" description="Response regulatory" evidence="15">
    <location>
        <begin position="735"/>
        <end position="851"/>
    </location>
</feature>
<keyword evidence="7" id="KW-0547">Nucleotide-binding</keyword>
<keyword evidence="10" id="KW-0902">Two-component regulatory system</keyword>
<feature type="transmembrane region" description="Helical" evidence="13">
    <location>
        <begin position="395"/>
        <end position="416"/>
    </location>
</feature>
<dbReference type="Pfam" id="PF07695">
    <property type="entry name" value="7TMR-DISM_7TM"/>
    <property type="match status" value="1"/>
</dbReference>
<comment type="catalytic activity">
    <reaction evidence="1">
        <text>ATP + protein L-histidine = ADP + protein N-phospho-L-histidine.</text>
        <dbReference type="EC" id="2.7.13.3"/>
    </reaction>
</comment>
<dbReference type="Gene3D" id="3.30.565.10">
    <property type="entry name" value="Histidine kinase-like ATPase, C-terminal domain"/>
    <property type="match status" value="2"/>
</dbReference>
<dbReference type="Gene3D" id="3.40.50.2300">
    <property type="match status" value="1"/>
</dbReference>
<feature type="transmembrane region" description="Helical" evidence="13">
    <location>
        <begin position="266"/>
        <end position="288"/>
    </location>
</feature>
<feature type="transmembrane region" description="Helical" evidence="13">
    <location>
        <begin position="300"/>
        <end position="322"/>
    </location>
</feature>
<dbReference type="InterPro" id="IPR011623">
    <property type="entry name" value="7TMR_DISM_rcpt_extracell_dom1"/>
</dbReference>
<feature type="modified residue" description="4-aspartylphosphate" evidence="12">
    <location>
        <position position="784"/>
    </location>
</feature>
<evidence type="ECO:0000256" key="6">
    <source>
        <dbReference type="ARBA" id="ARBA00022679"/>
    </source>
</evidence>
<evidence type="ECO:0000256" key="1">
    <source>
        <dbReference type="ARBA" id="ARBA00000085"/>
    </source>
</evidence>
<protein>
    <recommendedName>
        <fullName evidence="3">histidine kinase</fullName>
        <ecNumber evidence="3">2.7.13.3</ecNumber>
    </recommendedName>
</protein>
<evidence type="ECO:0000256" key="2">
    <source>
        <dbReference type="ARBA" id="ARBA00004236"/>
    </source>
</evidence>
<keyword evidence="6" id="KW-0808">Transferase</keyword>
<evidence type="ECO:0000313" key="17">
    <source>
        <dbReference type="Proteomes" id="UP000250369"/>
    </source>
</evidence>
<evidence type="ECO:0000256" key="10">
    <source>
        <dbReference type="ARBA" id="ARBA00023012"/>
    </source>
</evidence>
<dbReference type="Pfam" id="PF02518">
    <property type="entry name" value="HATPase_c"/>
    <property type="match status" value="2"/>
</dbReference>
<dbReference type="Pfam" id="PF00512">
    <property type="entry name" value="HisKA"/>
    <property type="match status" value="1"/>
</dbReference>
<dbReference type="SUPFAM" id="SSF49785">
    <property type="entry name" value="Galactose-binding domain-like"/>
    <property type="match status" value="1"/>
</dbReference>
<feature type="transmembrane region" description="Helical" evidence="13">
    <location>
        <begin position="32"/>
        <end position="49"/>
    </location>
</feature>
<evidence type="ECO:0000256" key="3">
    <source>
        <dbReference type="ARBA" id="ARBA00012438"/>
    </source>
</evidence>
<dbReference type="AlphaFoldDB" id="A0A329M5C8"/>